<dbReference type="Proteomes" id="UP001204833">
    <property type="component" value="Unassembled WGS sequence"/>
</dbReference>
<accession>A0AAD5BFT5</accession>
<dbReference type="RefSeq" id="XP_051609475.1">
    <property type="nucleotide sequence ID" value="XM_051751304.1"/>
</dbReference>
<evidence type="ECO:0000313" key="2">
    <source>
        <dbReference type="Proteomes" id="UP001204833"/>
    </source>
</evidence>
<organism evidence="1 2">
    <name type="scientific">Candida theae</name>
    <dbReference type="NCBI Taxonomy" id="1198502"/>
    <lineage>
        <taxon>Eukaryota</taxon>
        <taxon>Fungi</taxon>
        <taxon>Dikarya</taxon>
        <taxon>Ascomycota</taxon>
        <taxon>Saccharomycotina</taxon>
        <taxon>Pichiomycetes</taxon>
        <taxon>Debaryomycetaceae</taxon>
        <taxon>Candida/Lodderomyces clade</taxon>
        <taxon>Candida</taxon>
    </lineage>
</organism>
<name>A0AAD5BFT5_9ASCO</name>
<dbReference type="GeneID" id="76150093"/>
<keyword evidence="2" id="KW-1185">Reference proteome</keyword>
<dbReference type="EMBL" id="JAIHNG010000102">
    <property type="protein sequence ID" value="KAI5959697.1"/>
    <property type="molecule type" value="Genomic_DNA"/>
</dbReference>
<comment type="caution">
    <text evidence="1">The sequence shown here is derived from an EMBL/GenBank/DDBJ whole genome shotgun (WGS) entry which is preliminary data.</text>
</comment>
<gene>
    <name evidence="1" type="ORF">KGF57_002034</name>
</gene>
<dbReference type="AlphaFoldDB" id="A0AAD5BFT5"/>
<reference evidence="1 2" key="1">
    <citation type="journal article" date="2022" name="DNA Res.">
        <title>Genome analysis of five recently described species of the CUG-Ser clade uncovers Candida theae as a new hybrid lineage with pathogenic potential in the Candida parapsilosis species complex.</title>
        <authorList>
            <person name="Mixao V."/>
            <person name="Del Olmo V."/>
            <person name="Hegedusova E."/>
            <person name="Saus E."/>
            <person name="Pryszcz L."/>
            <person name="Cillingova A."/>
            <person name="Nosek J."/>
            <person name="Gabaldon T."/>
        </authorList>
    </citation>
    <scope>NUCLEOTIDE SEQUENCE [LARGE SCALE GENOMIC DNA]</scope>
    <source>
        <strain evidence="1 2">CBS 12239</strain>
    </source>
</reference>
<proteinExistence type="predicted"/>
<protein>
    <submittedName>
        <fullName evidence="1">Uncharacterized protein</fullName>
    </submittedName>
</protein>
<sequence>MKEKMREFKSKLVKLFQKEREKEALTLNRKVFDKLYQPSTISSFSESLKCKLLPSSNLESASTDQFKSPTSPDFHTSSENRAFFTPTCNDQHQQPDSKKYTMAQLCLLIDDEIADIQNKSSQDIPSPQRFLSNSSLATVTQIQSVKFDNNKFNSNKWGSLYNINQYPSDSKQWSFCERRAATTDAKQPKLIKVIKSKTQY</sequence>
<evidence type="ECO:0000313" key="1">
    <source>
        <dbReference type="EMBL" id="KAI5959697.1"/>
    </source>
</evidence>